<dbReference type="SUPFAM" id="SSF103473">
    <property type="entry name" value="MFS general substrate transporter"/>
    <property type="match status" value="1"/>
</dbReference>
<keyword evidence="1" id="KW-0812">Transmembrane</keyword>
<gene>
    <name evidence="2" type="ORF">JMJ56_09170</name>
</gene>
<proteinExistence type="predicted"/>
<evidence type="ECO:0000313" key="2">
    <source>
        <dbReference type="EMBL" id="MBL6078176.1"/>
    </source>
</evidence>
<dbReference type="Proteomes" id="UP000660885">
    <property type="component" value="Unassembled WGS sequence"/>
</dbReference>
<comment type="caution">
    <text evidence="2">The sequence shown here is derived from an EMBL/GenBank/DDBJ whole genome shotgun (WGS) entry which is preliminary data.</text>
</comment>
<keyword evidence="1" id="KW-1133">Transmembrane helix</keyword>
<evidence type="ECO:0008006" key="4">
    <source>
        <dbReference type="Google" id="ProtNLM"/>
    </source>
</evidence>
<protein>
    <recommendedName>
        <fullName evidence="4">Major facilitator superfamily (MFS) profile domain-containing protein</fullName>
    </recommendedName>
</protein>
<accession>A0ABS1U4E8</accession>
<name>A0ABS1U4E8_9PROT</name>
<reference evidence="2 3" key="1">
    <citation type="submission" date="2021-01" db="EMBL/GenBank/DDBJ databases">
        <title>Belnapia mucosa sp. nov. and Belnapia arida sp. nov., isolated from the Tabernas Desert (Almeria, Spain).</title>
        <authorList>
            <person name="Molina-Menor E."/>
            <person name="Vidal-Verdu A."/>
            <person name="Calonge A."/>
            <person name="Satari L."/>
            <person name="Pereto J."/>
            <person name="Porcar M."/>
        </authorList>
    </citation>
    <scope>NUCLEOTIDE SEQUENCE [LARGE SCALE GENOMIC DNA]</scope>
    <source>
        <strain evidence="2 3">T18</strain>
    </source>
</reference>
<evidence type="ECO:0000256" key="1">
    <source>
        <dbReference type="SAM" id="Phobius"/>
    </source>
</evidence>
<sequence>MRAAPRRGRTAREWRPSRLRADDAGRGRRHLNALYAHDYTTFLLAALGVGIAGGSFSVGVAYVSKWYPKERQGTAPSIFGAMMAPLANIHVWRFALYYFFVFGGFVALALWLPRFYVSVYGLDIVIVGMLGAAYSIPGSLFRVLSGTLSGRYGAAGDVVDLHWLHRLLLAAELPRHALRVARHPRPDRVRPCHRLPAIHGADHDARLLHEPGQGRGLQARPPFATPVASARCAAWSA</sequence>
<dbReference type="EMBL" id="JAETWB010000002">
    <property type="protein sequence ID" value="MBL6078176.1"/>
    <property type="molecule type" value="Genomic_DNA"/>
</dbReference>
<feature type="transmembrane region" description="Helical" evidence="1">
    <location>
        <begin position="91"/>
        <end position="112"/>
    </location>
</feature>
<feature type="transmembrane region" description="Helical" evidence="1">
    <location>
        <begin position="42"/>
        <end position="63"/>
    </location>
</feature>
<feature type="transmembrane region" description="Helical" evidence="1">
    <location>
        <begin position="124"/>
        <end position="144"/>
    </location>
</feature>
<keyword evidence="3" id="KW-1185">Reference proteome</keyword>
<dbReference type="InterPro" id="IPR036259">
    <property type="entry name" value="MFS_trans_sf"/>
</dbReference>
<keyword evidence="1" id="KW-0472">Membrane</keyword>
<evidence type="ECO:0000313" key="3">
    <source>
        <dbReference type="Proteomes" id="UP000660885"/>
    </source>
</evidence>
<organism evidence="2 3">
    <name type="scientific">Belnapia arida</name>
    <dbReference type="NCBI Taxonomy" id="2804533"/>
    <lineage>
        <taxon>Bacteria</taxon>
        <taxon>Pseudomonadati</taxon>
        <taxon>Pseudomonadota</taxon>
        <taxon>Alphaproteobacteria</taxon>
        <taxon>Acetobacterales</taxon>
        <taxon>Roseomonadaceae</taxon>
        <taxon>Belnapia</taxon>
    </lineage>
</organism>
<dbReference type="Gene3D" id="1.20.1250.20">
    <property type="entry name" value="MFS general substrate transporter like domains"/>
    <property type="match status" value="2"/>
</dbReference>